<comment type="caution">
    <text evidence="1">The sequence shown here is derived from an EMBL/GenBank/DDBJ whole genome shotgun (WGS) entry which is preliminary data.</text>
</comment>
<dbReference type="InterPro" id="IPR036866">
    <property type="entry name" value="RibonucZ/Hydroxyglut_hydro"/>
</dbReference>
<evidence type="ECO:0000313" key="2">
    <source>
        <dbReference type="Proteomes" id="UP000439994"/>
    </source>
</evidence>
<name>A0A6N8FA53_9GAMM</name>
<reference evidence="1 2" key="1">
    <citation type="submission" date="2019-11" db="EMBL/GenBank/DDBJ databases">
        <title>P. haliotis isolates from Z. marina roots.</title>
        <authorList>
            <person name="Cohen M."/>
            <person name="Jospin G."/>
            <person name="Eisen J.A."/>
            <person name="Coil D.A."/>
        </authorList>
    </citation>
    <scope>NUCLEOTIDE SEQUENCE [LARGE SCALE GENOMIC DNA]</scope>
    <source>
        <strain evidence="1 2">UCD-MCMsp1aY</strain>
    </source>
</reference>
<keyword evidence="1" id="KW-0378">Hydrolase</keyword>
<accession>A0A6N8FA53</accession>
<dbReference type="PANTHER" id="PTHR42663:SF4">
    <property type="entry name" value="SLL1036 PROTEIN"/>
    <property type="match status" value="1"/>
</dbReference>
<dbReference type="OrthoDB" id="9803916at2"/>
<evidence type="ECO:0000313" key="1">
    <source>
        <dbReference type="EMBL" id="MUH73178.1"/>
    </source>
</evidence>
<keyword evidence="2" id="KW-1185">Reference proteome</keyword>
<dbReference type="SUPFAM" id="SSF56281">
    <property type="entry name" value="Metallo-hydrolase/oxidoreductase"/>
    <property type="match status" value="1"/>
</dbReference>
<dbReference type="RefSeq" id="WP_155696380.1">
    <property type="nucleotide sequence ID" value="NZ_WOCD01000005.1"/>
</dbReference>
<protein>
    <submittedName>
        <fullName evidence="1">MBL fold metallo-hydrolase</fullName>
    </submittedName>
</protein>
<dbReference type="AlphaFoldDB" id="A0A6N8FA53"/>
<gene>
    <name evidence="1" type="ORF">GNP35_12220</name>
</gene>
<organism evidence="1 2">
    <name type="scientific">Psychrosphaera haliotis</name>
    <dbReference type="NCBI Taxonomy" id="555083"/>
    <lineage>
        <taxon>Bacteria</taxon>
        <taxon>Pseudomonadati</taxon>
        <taxon>Pseudomonadota</taxon>
        <taxon>Gammaproteobacteria</taxon>
        <taxon>Alteromonadales</taxon>
        <taxon>Pseudoalteromonadaceae</taxon>
        <taxon>Psychrosphaera</taxon>
    </lineage>
</organism>
<proteinExistence type="predicted"/>
<dbReference type="CDD" id="cd07715">
    <property type="entry name" value="TaR3-like_MBL-fold"/>
    <property type="match status" value="1"/>
</dbReference>
<dbReference type="GO" id="GO:0016787">
    <property type="term" value="F:hydrolase activity"/>
    <property type="evidence" value="ECO:0007669"/>
    <property type="project" value="UniProtKB-KW"/>
</dbReference>
<dbReference type="EMBL" id="WOCD01000005">
    <property type="protein sequence ID" value="MUH73178.1"/>
    <property type="molecule type" value="Genomic_DNA"/>
</dbReference>
<dbReference type="PANTHER" id="PTHR42663">
    <property type="entry name" value="HYDROLASE C777.06C-RELATED-RELATED"/>
    <property type="match status" value="1"/>
</dbReference>
<dbReference type="Proteomes" id="UP000439994">
    <property type="component" value="Unassembled WGS sequence"/>
</dbReference>
<dbReference type="Gene3D" id="3.60.15.10">
    <property type="entry name" value="Ribonuclease Z/Hydroxyacylglutathione hydrolase-like"/>
    <property type="match status" value="1"/>
</dbReference>
<sequence>MKITFYGARAQIPTPGPETQRFGGNTHCILLTSNDGQKLLINAGSGLRFASHEFEDYRDPIHLLLSQHHWDHIQGFPFFDSIKKPQQQIMIYPANTNEDHDIAILDQINKTYTVDKFHLLPSTITIKKTKFNLPEPVQIGDFSVQAMKVNHPGGGSAYKITCDDKTVVICNNNELFAPPQHNYHSFEEWCLFCQYADLLIHDARYMNADMTNHVGNGHSCLGDAIELANAADVKMLCMSCLDPSSSDELLDFLNTRLFADRLPFSFFFAKEGRQMHV</sequence>